<dbReference type="HAMAP" id="MF_00499">
    <property type="entry name" value="Ribosomal_eL13"/>
    <property type="match status" value="1"/>
</dbReference>
<dbReference type="Proteomes" id="UP001060771">
    <property type="component" value="Chromosome"/>
</dbReference>
<dbReference type="RefSeq" id="WP_188602291.1">
    <property type="nucleotide sequence ID" value="NZ_AP026830.1"/>
</dbReference>
<reference evidence="6" key="1">
    <citation type="submission" date="2022-09" db="EMBL/GenBank/DDBJ databases">
        <title>Complete genome sequence of Vulcanisaeta souniana.</title>
        <authorList>
            <person name="Kato S."/>
            <person name="Itoh T."/>
            <person name="Ohkuma M."/>
        </authorList>
    </citation>
    <scope>NUCLEOTIDE SEQUENCE [LARGE SCALE GENOMIC DNA]</scope>
    <source>
        <strain evidence="6">JCM 11219</strain>
    </source>
</reference>
<dbReference type="InterPro" id="IPR018256">
    <property type="entry name" value="Ribosomal_eL13_CS"/>
</dbReference>
<keyword evidence="6" id="KW-1185">Reference proteome</keyword>
<dbReference type="PROSITE" id="PS01104">
    <property type="entry name" value="RIBOSOMAL_L13E"/>
    <property type="match status" value="1"/>
</dbReference>
<accession>A0ABM8BM76</accession>
<protein>
    <recommendedName>
        <fullName evidence="3">Large ribosomal subunit protein eL13</fullName>
    </recommendedName>
</protein>
<evidence type="ECO:0000313" key="6">
    <source>
        <dbReference type="Proteomes" id="UP001060771"/>
    </source>
</evidence>
<dbReference type="GeneID" id="76206696"/>
<comment type="similarity">
    <text evidence="3 4">Belongs to the eukaryotic ribosomal protein eL13 family.</text>
</comment>
<keyword evidence="2 3" id="KW-0687">Ribonucleoprotein</keyword>
<organism evidence="5 6">
    <name type="scientific">Vulcanisaeta souniana JCM 11219</name>
    <dbReference type="NCBI Taxonomy" id="1293586"/>
    <lineage>
        <taxon>Archaea</taxon>
        <taxon>Thermoproteota</taxon>
        <taxon>Thermoprotei</taxon>
        <taxon>Thermoproteales</taxon>
        <taxon>Thermoproteaceae</taxon>
        <taxon>Vulcanisaeta</taxon>
    </lineage>
</organism>
<evidence type="ECO:0000313" key="5">
    <source>
        <dbReference type="EMBL" id="BDR92057.1"/>
    </source>
</evidence>
<sequence length="157" mass="17708">MSQSMQPQVLPPPDPLVKKPRLISNGGVLGSEWRIGRGFSVGEVKAVGLTISEARLLGIRVDLNRDSVWDINVQRLREWLGKVISGEALPPEPVLPRVIRIKRKKGRVFRALTPAGRKMRGLMSVGLRETHVHKWRKKAKERAEKRRHEAVRAKGGH</sequence>
<dbReference type="Pfam" id="PF01294">
    <property type="entry name" value="Ribosomal_L13e"/>
    <property type="match status" value="1"/>
</dbReference>
<dbReference type="EMBL" id="AP026830">
    <property type="protein sequence ID" value="BDR92057.1"/>
    <property type="molecule type" value="Genomic_DNA"/>
</dbReference>
<evidence type="ECO:0000256" key="3">
    <source>
        <dbReference type="HAMAP-Rule" id="MF_00499"/>
    </source>
</evidence>
<evidence type="ECO:0000256" key="4">
    <source>
        <dbReference type="RuleBase" id="RU000572"/>
    </source>
</evidence>
<gene>
    <name evidence="3" type="primary">rpl13e</name>
    <name evidence="5" type="ORF">Vsou_11500</name>
</gene>
<evidence type="ECO:0000256" key="1">
    <source>
        <dbReference type="ARBA" id="ARBA00022980"/>
    </source>
</evidence>
<proteinExistence type="inferred from homology"/>
<evidence type="ECO:0000256" key="2">
    <source>
        <dbReference type="ARBA" id="ARBA00023274"/>
    </source>
</evidence>
<name>A0ABM8BM76_9CREN</name>
<dbReference type="InterPro" id="IPR001380">
    <property type="entry name" value="Ribosomal_eL13"/>
</dbReference>
<keyword evidence="1 3" id="KW-0689">Ribosomal protein</keyword>